<keyword evidence="2" id="KW-1185">Reference proteome</keyword>
<gene>
    <name evidence="1" type="primary">Acey_s0055.g2606</name>
    <name evidence="1" type="ORF">Y032_0055g2606</name>
</gene>
<name>A0A016U6L5_9BILA</name>
<evidence type="ECO:0000313" key="2">
    <source>
        <dbReference type="Proteomes" id="UP000024635"/>
    </source>
</evidence>
<sequence length="67" mass="7448">MSVDEDDGLTEALPRALYSTCRKNRRIARAVSWCRGCRIAAGPTPPSRLEHALSASLVQVPPRFCRH</sequence>
<dbReference type="OrthoDB" id="5876746at2759"/>
<dbReference type="Proteomes" id="UP000024635">
    <property type="component" value="Unassembled WGS sequence"/>
</dbReference>
<evidence type="ECO:0000313" key="1">
    <source>
        <dbReference type="EMBL" id="EYC10531.1"/>
    </source>
</evidence>
<comment type="caution">
    <text evidence="1">The sequence shown here is derived from an EMBL/GenBank/DDBJ whole genome shotgun (WGS) entry which is preliminary data.</text>
</comment>
<organism evidence="1 2">
    <name type="scientific">Ancylostoma ceylanicum</name>
    <dbReference type="NCBI Taxonomy" id="53326"/>
    <lineage>
        <taxon>Eukaryota</taxon>
        <taxon>Metazoa</taxon>
        <taxon>Ecdysozoa</taxon>
        <taxon>Nematoda</taxon>
        <taxon>Chromadorea</taxon>
        <taxon>Rhabditida</taxon>
        <taxon>Rhabditina</taxon>
        <taxon>Rhabditomorpha</taxon>
        <taxon>Strongyloidea</taxon>
        <taxon>Ancylostomatidae</taxon>
        <taxon>Ancylostomatinae</taxon>
        <taxon>Ancylostoma</taxon>
    </lineage>
</organism>
<protein>
    <submittedName>
        <fullName evidence="1">Uncharacterized protein</fullName>
    </submittedName>
</protein>
<accession>A0A016U6L5</accession>
<proteinExistence type="predicted"/>
<reference evidence="2" key="1">
    <citation type="journal article" date="2015" name="Nat. Genet.">
        <title>The genome and transcriptome of the zoonotic hookworm Ancylostoma ceylanicum identify infection-specific gene families.</title>
        <authorList>
            <person name="Schwarz E.M."/>
            <person name="Hu Y."/>
            <person name="Antoshechkin I."/>
            <person name="Miller M.M."/>
            <person name="Sternberg P.W."/>
            <person name="Aroian R.V."/>
        </authorList>
    </citation>
    <scope>NUCLEOTIDE SEQUENCE</scope>
    <source>
        <strain evidence="2">HY135</strain>
    </source>
</reference>
<dbReference type="EMBL" id="JARK01001391">
    <property type="protein sequence ID" value="EYC10531.1"/>
    <property type="molecule type" value="Genomic_DNA"/>
</dbReference>
<dbReference type="AlphaFoldDB" id="A0A016U6L5"/>